<dbReference type="EMBL" id="CP155447">
    <property type="protein sequence ID" value="XBH07886.1"/>
    <property type="molecule type" value="Genomic_DNA"/>
</dbReference>
<accession>A0AAU7CRX0</accession>
<organism evidence="1">
    <name type="scientific">Singulisphaera sp. Ch08</name>
    <dbReference type="NCBI Taxonomy" id="3120278"/>
    <lineage>
        <taxon>Bacteria</taxon>
        <taxon>Pseudomonadati</taxon>
        <taxon>Planctomycetota</taxon>
        <taxon>Planctomycetia</taxon>
        <taxon>Isosphaerales</taxon>
        <taxon>Isosphaeraceae</taxon>
        <taxon>Singulisphaera</taxon>
    </lineage>
</organism>
<dbReference type="AlphaFoldDB" id="A0AAU7CRX0"/>
<gene>
    <name evidence="1" type="ORF">V5E97_18195</name>
</gene>
<sequence>MKNFESYLSAFVSASSQGDGIVIEVKNISNEELRVSFPNPYTGIRLYAESGEQVPIGRTILCWEESDPIVELCPGGSTSALVSLSPFWFDLHEVFLAKCSLNVSFCNGESEAVVVEGHVKLDLPSPRLNRVRNSATIPMIGSKISNVSRFVSIIKGGQ</sequence>
<evidence type="ECO:0000313" key="1">
    <source>
        <dbReference type="EMBL" id="XBH07886.1"/>
    </source>
</evidence>
<protein>
    <recommendedName>
        <fullName evidence="2">Gp5/Type VI secretion system Vgr protein OB-fold domain-containing protein</fullName>
    </recommendedName>
</protein>
<dbReference type="RefSeq" id="WP_406700725.1">
    <property type="nucleotide sequence ID" value="NZ_CP155447.1"/>
</dbReference>
<reference evidence="1" key="1">
    <citation type="submission" date="2024-05" db="EMBL/GenBank/DDBJ databases">
        <title>Planctomycetes of the genus Singulisphaera possess chitinolytic capabilities.</title>
        <authorList>
            <person name="Ivanova A."/>
        </authorList>
    </citation>
    <scope>NUCLEOTIDE SEQUENCE</scope>
    <source>
        <strain evidence="1">Ch08T</strain>
    </source>
</reference>
<name>A0AAU7CRX0_9BACT</name>
<evidence type="ECO:0008006" key="2">
    <source>
        <dbReference type="Google" id="ProtNLM"/>
    </source>
</evidence>
<proteinExistence type="predicted"/>